<name>A0A1X2EP84_9MYCO</name>
<dbReference type="Proteomes" id="UP000193090">
    <property type="component" value="Unassembled WGS sequence"/>
</dbReference>
<accession>A0A1X2EP84</accession>
<evidence type="ECO:0000313" key="2">
    <source>
        <dbReference type="Proteomes" id="UP000193090"/>
    </source>
</evidence>
<evidence type="ECO:0000313" key="1">
    <source>
        <dbReference type="EMBL" id="ORX07875.1"/>
    </source>
</evidence>
<dbReference type="STRING" id="1798.AWC30_02835"/>
<gene>
    <name evidence="1" type="ORF">AWC30_02835</name>
</gene>
<keyword evidence="2" id="KW-1185">Reference proteome</keyword>
<reference evidence="1 2" key="1">
    <citation type="submission" date="2016-01" db="EMBL/GenBank/DDBJ databases">
        <title>The new phylogeny of the genus Mycobacterium.</title>
        <authorList>
            <person name="Tarcisio F."/>
            <person name="Conor M."/>
            <person name="Antonella G."/>
            <person name="Elisabetta G."/>
            <person name="Giulia F.S."/>
            <person name="Sara T."/>
            <person name="Anna F."/>
            <person name="Clotilde B."/>
            <person name="Roberto B."/>
            <person name="Veronica D.S."/>
            <person name="Fabio R."/>
            <person name="Monica P."/>
            <person name="Olivier J."/>
            <person name="Enrico T."/>
            <person name="Nicola S."/>
        </authorList>
    </citation>
    <scope>NUCLEOTIDE SEQUENCE [LARGE SCALE GENOMIC DNA]</scope>
    <source>
        <strain evidence="1 2">DSM 44153</strain>
    </source>
</reference>
<protein>
    <submittedName>
        <fullName evidence="1">Uncharacterized protein</fullName>
    </submittedName>
</protein>
<comment type="caution">
    <text evidence="1">The sequence shown here is derived from an EMBL/GenBank/DDBJ whole genome shotgun (WGS) entry which is preliminary data.</text>
</comment>
<dbReference type="AlphaFoldDB" id="A0A1X2EP84"/>
<proteinExistence type="predicted"/>
<organism evidence="1 2">
    <name type="scientific">Mycolicibacillus trivialis</name>
    <dbReference type="NCBI Taxonomy" id="1798"/>
    <lineage>
        <taxon>Bacteria</taxon>
        <taxon>Bacillati</taxon>
        <taxon>Actinomycetota</taxon>
        <taxon>Actinomycetes</taxon>
        <taxon>Mycobacteriales</taxon>
        <taxon>Mycobacteriaceae</taxon>
        <taxon>Mycolicibacillus</taxon>
    </lineage>
</organism>
<dbReference type="EMBL" id="LQPZ01000008">
    <property type="protein sequence ID" value="ORX07875.1"/>
    <property type="molecule type" value="Genomic_DNA"/>
</dbReference>
<sequence>MAVPTGGPVGVGTAVVVVDEVGAAAGVPVSLVDAGPPVLPQPIISGAIRTVQVSAVTNP</sequence>